<keyword evidence="3" id="KW-1185">Reference proteome</keyword>
<organism evidence="2 3">
    <name type="scientific">Tilletia indica</name>
    <dbReference type="NCBI Taxonomy" id="43049"/>
    <lineage>
        <taxon>Eukaryota</taxon>
        <taxon>Fungi</taxon>
        <taxon>Dikarya</taxon>
        <taxon>Basidiomycota</taxon>
        <taxon>Ustilaginomycotina</taxon>
        <taxon>Exobasidiomycetes</taxon>
        <taxon>Tilletiales</taxon>
        <taxon>Tilletiaceae</taxon>
        <taxon>Tilletia</taxon>
    </lineage>
</organism>
<feature type="compositionally biased region" description="Low complexity" evidence="1">
    <location>
        <begin position="15"/>
        <end position="34"/>
    </location>
</feature>
<dbReference type="Proteomes" id="UP000077521">
    <property type="component" value="Unassembled WGS sequence"/>
</dbReference>
<feature type="compositionally biased region" description="Polar residues" evidence="1">
    <location>
        <begin position="1"/>
        <end position="14"/>
    </location>
</feature>
<gene>
    <name evidence="2" type="ORF">A4X13_0g7759</name>
</gene>
<feature type="compositionally biased region" description="Polar residues" evidence="1">
    <location>
        <begin position="116"/>
        <end position="152"/>
    </location>
</feature>
<proteinExistence type="predicted"/>
<feature type="region of interest" description="Disordered" evidence="1">
    <location>
        <begin position="113"/>
        <end position="218"/>
    </location>
</feature>
<evidence type="ECO:0000313" key="2">
    <source>
        <dbReference type="EMBL" id="KAE8240519.1"/>
    </source>
</evidence>
<comment type="caution">
    <text evidence="2">The sequence shown here is derived from an EMBL/GenBank/DDBJ whole genome shotgun (WGS) entry which is preliminary data.</text>
</comment>
<protein>
    <recommendedName>
        <fullName evidence="4">Retrotransposon gag domain-containing protein</fullName>
    </recommendedName>
</protein>
<feature type="compositionally biased region" description="Polar residues" evidence="1">
    <location>
        <begin position="169"/>
        <end position="180"/>
    </location>
</feature>
<feature type="compositionally biased region" description="Basic and acidic residues" evidence="1">
    <location>
        <begin position="271"/>
        <end position="284"/>
    </location>
</feature>
<reference evidence="2" key="2">
    <citation type="journal article" date="2019" name="IMA Fungus">
        <title>Genome sequencing and comparison of five Tilletia species to identify candidate genes for the detection of regulated species infecting wheat.</title>
        <authorList>
            <person name="Nguyen H.D.T."/>
            <person name="Sultana T."/>
            <person name="Kesanakurti P."/>
            <person name="Hambleton S."/>
        </authorList>
    </citation>
    <scope>NUCLEOTIDE SEQUENCE</scope>
    <source>
        <strain evidence="2">DAOMC 236416</strain>
    </source>
</reference>
<feature type="region of interest" description="Disordered" evidence="1">
    <location>
        <begin position="250"/>
        <end position="296"/>
    </location>
</feature>
<name>A0A177T519_9BASI</name>
<evidence type="ECO:0000256" key="1">
    <source>
        <dbReference type="SAM" id="MobiDB-lite"/>
    </source>
</evidence>
<sequence length="616" mass="66929">MSGQRSISPQQGGDTPTRTQTPTPLSTTTTSSDSATLAAILAKLTNLDDTVSGLRRSMQRMDGRLDSTVGGLSSLKERVEEMEGWLPGEDPATPEEEVDHSPHSMVMATDMEHSASLPTTSQTPLTVASATTATQDSSPIAQSDTQAPQGDSTTAHVTQQAHTQALPGDSTSTPAIQQAQPLPHKPPRPQKAATRPPHLDQPHAMKPPQVRAFRQLAQDDKDEFRRLAGLVGGSVREYLDGKFDVEALAAEEEDDKHSSRSSDSDASSVKSPDKDDRARSERVKHSTATALQTPPATPIQVSTLTCKTEHLGSFDGTASELEAFISRIRNLRRSDRRPAWEAAVVRILPRVLKDDAAAWHEGLDDDEADALDSVEAWVEAMRLAFPINAMELRKDALKRAWNSDSETVRAYYHNKLRLLRQAYGRDEKESRLVMDIKDGLPASMRSLIHIPVKGSGATLLNLRTEITEWEPTWKELYGPRTANPLTSSSTKSTTPKIVPATKSTVPAMARSASAPVAPVATPASPTPTGGLGLAATYDSSRVTPASNGKPRTYRRPDGVVMELNRPCNRCGGDHFNFEHFHVATPQVRVLEVNEDDDYPEVVEGVVGAVDDESDFE</sequence>
<reference evidence="2" key="1">
    <citation type="submission" date="2016-04" db="EMBL/GenBank/DDBJ databases">
        <authorList>
            <person name="Nguyen H.D."/>
            <person name="Samba Siva P."/>
            <person name="Cullis J."/>
            <person name="Levesque C.A."/>
            <person name="Hambleton S."/>
        </authorList>
    </citation>
    <scope>NUCLEOTIDE SEQUENCE</scope>
    <source>
        <strain evidence="2">DAOMC 236416</strain>
    </source>
</reference>
<accession>A0A177T519</accession>
<dbReference type="EMBL" id="LWDF02001064">
    <property type="protein sequence ID" value="KAE8240519.1"/>
    <property type="molecule type" value="Genomic_DNA"/>
</dbReference>
<feature type="compositionally biased region" description="Low complexity" evidence="1">
    <location>
        <begin position="153"/>
        <end position="165"/>
    </location>
</feature>
<evidence type="ECO:0008006" key="4">
    <source>
        <dbReference type="Google" id="ProtNLM"/>
    </source>
</evidence>
<feature type="region of interest" description="Disordered" evidence="1">
    <location>
        <begin position="1"/>
        <end position="34"/>
    </location>
</feature>
<dbReference type="AlphaFoldDB" id="A0A177T519"/>
<evidence type="ECO:0000313" key="3">
    <source>
        <dbReference type="Proteomes" id="UP000077521"/>
    </source>
</evidence>